<dbReference type="Gene3D" id="3.10.690.10">
    <property type="entry name" value="Bifunctional nuclease domain"/>
    <property type="match status" value="1"/>
</dbReference>
<dbReference type="InterPro" id="IPR036104">
    <property type="entry name" value="BFN_sf"/>
</dbReference>
<dbReference type="Pfam" id="PF02577">
    <property type="entry name" value="BFN_dom"/>
    <property type="match status" value="1"/>
</dbReference>
<dbReference type="InterPro" id="IPR003729">
    <property type="entry name" value="Bi_nuclease_dom"/>
</dbReference>
<keyword evidence="4" id="KW-1185">Reference proteome</keyword>
<feature type="signal peptide" evidence="1">
    <location>
        <begin position="1"/>
        <end position="23"/>
    </location>
</feature>
<keyword evidence="1" id="KW-0732">Signal</keyword>
<dbReference type="SUPFAM" id="SSF103256">
    <property type="entry name" value="Hypothetical protein TM0160"/>
    <property type="match status" value="1"/>
</dbReference>
<evidence type="ECO:0000313" key="4">
    <source>
        <dbReference type="Proteomes" id="UP001431449"/>
    </source>
</evidence>
<name>A0ABT0GG63_9GAMM</name>
<dbReference type="PROSITE" id="PS51658">
    <property type="entry name" value="BFN"/>
    <property type="match status" value="1"/>
</dbReference>
<evidence type="ECO:0000313" key="3">
    <source>
        <dbReference type="EMBL" id="MCK7593342.1"/>
    </source>
</evidence>
<evidence type="ECO:0000256" key="1">
    <source>
        <dbReference type="SAM" id="SignalP"/>
    </source>
</evidence>
<feature type="chain" id="PRO_5045405219" evidence="1">
    <location>
        <begin position="24"/>
        <end position="173"/>
    </location>
</feature>
<sequence>MPAPLARCLLALCLLLTADATGARELHASEDSLLAAELIGVEALPGTDLALIVLGVAGRQLPMFTGLSEASAILRARDGLYPDRPQTHELLDSSLREAGWRAQRVMVDLLDEEGNFHAVIELVDEGGRKRRLDSRPSDAIALALRAGARLYVARDVLDSAAEEAAPAAPQIST</sequence>
<evidence type="ECO:0000259" key="2">
    <source>
        <dbReference type="PROSITE" id="PS51658"/>
    </source>
</evidence>
<organism evidence="3 4">
    <name type="scientific">Pseudomarimonas salicorniae</name>
    <dbReference type="NCBI Taxonomy" id="2933270"/>
    <lineage>
        <taxon>Bacteria</taxon>
        <taxon>Pseudomonadati</taxon>
        <taxon>Pseudomonadota</taxon>
        <taxon>Gammaproteobacteria</taxon>
        <taxon>Lysobacterales</taxon>
        <taxon>Lysobacteraceae</taxon>
        <taxon>Pseudomarimonas</taxon>
    </lineage>
</organism>
<dbReference type="EMBL" id="JALNMH010000004">
    <property type="protein sequence ID" value="MCK7593342.1"/>
    <property type="molecule type" value="Genomic_DNA"/>
</dbReference>
<protein>
    <submittedName>
        <fullName evidence="3">Bifunctional nuclease family protein</fullName>
    </submittedName>
</protein>
<proteinExistence type="predicted"/>
<feature type="domain" description="BFN" evidence="2">
    <location>
        <begin position="33"/>
        <end position="164"/>
    </location>
</feature>
<comment type="caution">
    <text evidence="3">The sequence shown here is derived from an EMBL/GenBank/DDBJ whole genome shotgun (WGS) entry which is preliminary data.</text>
</comment>
<dbReference type="Proteomes" id="UP001431449">
    <property type="component" value="Unassembled WGS sequence"/>
</dbReference>
<dbReference type="RefSeq" id="WP_248206736.1">
    <property type="nucleotide sequence ID" value="NZ_JALNMH010000004.1"/>
</dbReference>
<reference evidence="3" key="1">
    <citation type="submission" date="2022-04" db="EMBL/GenBank/DDBJ databases">
        <title>Lysobacter sp. CAU 1642 isolated from sea sand.</title>
        <authorList>
            <person name="Kim W."/>
        </authorList>
    </citation>
    <scope>NUCLEOTIDE SEQUENCE</scope>
    <source>
        <strain evidence="3">CAU 1642</strain>
    </source>
</reference>
<accession>A0ABT0GG63</accession>
<gene>
    <name evidence="3" type="ORF">M0G41_06635</name>
</gene>